<dbReference type="EMBL" id="QBKP01000002">
    <property type="protein sequence ID" value="PTX52548.1"/>
    <property type="molecule type" value="Genomic_DNA"/>
</dbReference>
<proteinExistence type="predicted"/>
<gene>
    <name evidence="2" type="ORF">C8N34_102328</name>
</gene>
<comment type="caution">
    <text evidence="2">The sequence shown here is derived from an EMBL/GenBank/DDBJ whole genome shotgun (WGS) entry which is preliminary data.</text>
</comment>
<name>A0A2T6B944_9RHOB</name>
<dbReference type="AlphaFoldDB" id="A0A2T6B944"/>
<protein>
    <submittedName>
        <fullName evidence="2">Uncharacterized protein DUF285</fullName>
    </submittedName>
</protein>
<dbReference type="Proteomes" id="UP000244224">
    <property type="component" value="Unassembled WGS sequence"/>
</dbReference>
<dbReference type="InterPro" id="IPR013783">
    <property type="entry name" value="Ig-like_fold"/>
</dbReference>
<keyword evidence="1" id="KW-0472">Membrane</keyword>
<evidence type="ECO:0000313" key="2">
    <source>
        <dbReference type="EMBL" id="PTX52548.1"/>
    </source>
</evidence>
<dbReference type="InterPro" id="IPR005046">
    <property type="entry name" value="DUF285"/>
</dbReference>
<dbReference type="Gene3D" id="2.60.40.10">
    <property type="entry name" value="Immunoglobulins"/>
    <property type="match status" value="1"/>
</dbReference>
<dbReference type="RefSeq" id="WP_108127965.1">
    <property type="nucleotide sequence ID" value="NZ_VLLH01000003.1"/>
</dbReference>
<organism evidence="2 3">
    <name type="scientific">Gemmobacter caeni</name>
    <dbReference type="NCBI Taxonomy" id="589035"/>
    <lineage>
        <taxon>Bacteria</taxon>
        <taxon>Pseudomonadati</taxon>
        <taxon>Pseudomonadota</taxon>
        <taxon>Alphaproteobacteria</taxon>
        <taxon>Rhodobacterales</taxon>
        <taxon>Paracoccaceae</taxon>
        <taxon>Gemmobacter</taxon>
    </lineage>
</organism>
<keyword evidence="3" id="KW-1185">Reference proteome</keyword>
<reference evidence="2 3" key="1">
    <citation type="submission" date="2018-04" db="EMBL/GenBank/DDBJ databases">
        <title>Genomic Encyclopedia of Archaeal and Bacterial Type Strains, Phase II (KMG-II): from individual species to whole genera.</title>
        <authorList>
            <person name="Goeker M."/>
        </authorList>
    </citation>
    <scope>NUCLEOTIDE SEQUENCE [LARGE SCALE GENOMIC DNA]</scope>
    <source>
        <strain evidence="2 3">DSM 21823</strain>
    </source>
</reference>
<feature type="transmembrane region" description="Helical" evidence="1">
    <location>
        <begin position="20"/>
        <end position="41"/>
    </location>
</feature>
<dbReference type="Pfam" id="PF05345">
    <property type="entry name" value="He_PIG"/>
    <property type="match status" value="1"/>
</dbReference>
<keyword evidence="1" id="KW-1133">Transmembrane helix</keyword>
<sequence length="411" mass="42754">MRRSRGDGLDAARGEIVYQLVMTLITIGLFAALLLAGQSYLDPQRIVSVERAEFLLAERNRINIALRAYRVANGVPLDGTGWEERVTPFLKAPIRPLPDGMSWTLRSEASGGSVCIQLTGGVSLPPMSESVTCELSGPTACYDPLAVGLIGQPGWTGCEGMLIVDDALLRSVASPAAGGDGSFALTGPDGETYGFGAGARTVFTGQVTDMSDLFEGTLFNGDLSHWLTGRVTTMSDMFRGASVFNQAIGEWDTSQVVSMDRMFDGAADFNQDLSGWCVPLIGSAPPGFDSGAASWTLARPLWGGCPSGEPVISVTLGAGSVPDGEIGVTYPGFDFSGLLTLSGTEASALSWTVSTPPPGLALNPSGVLTGTPTQVGGFSFAVGVSHTSGVSDARNYTIIINDPDGALIVEP</sequence>
<keyword evidence="1" id="KW-0812">Transmembrane</keyword>
<dbReference type="Pfam" id="PF03382">
    <property type="entry name" value="DUF285"/>
    <property type="match status" value="1"/>
</dbReference>
<evidence type="ECO:0000313" key="3">
    <source>
        <dbReference type="Proteomes" id="UP000244224"/>
    </source>
</evidence>
<evidence type="ECO:0000256" key="1">
    <source>
        <dbReference type="SAM" id="Phobius"/>
    </source>
</evidence>
<accession>A0A2T6B944</accession>